<proteinExistence type="predicted"/>
<feature type="region of interest" description="Disordered" evidence="1">
    <location>
        <begin position="770"/>
        <end position="790"/>
    </location>
</feature>
<reference evidence="3" key="1">
    <citation type="journal article" date="2019" name="Int. J. Syst. Evol. Microbiol.">
        <title>The Global Catalogue of Microorganisms (GCM) 10K type strain sequencing project: providing services to taxonomists for standard genome sequencing and annotation.</title>
        <authorList>
            <consortium name="The Broad Institute Genomics Platform"/>
            <consortium name="The Broad Institute Genome Sequencing Center for Infectious Disease"/>
            <person name="Wu L."/>
            <person name="Ma J."/>
        </authorList>
    </citation>
    <scope>NUCLEOTIDE SEQUENCE [LARGE SCALE GENOMIC DNA]</scope>
    <source>
        <strain evidence="3">ZS-22-S1</strain>
    </source>
</reference>
<comment type="caution">
    <text evidence="2">The sequence shown here is derived from an EMBL/GenBank/DDBJ whole genome shotgun (WGS) entry which is preliminary data.</text>
</comment>
<dbReference type="Proteomes" id="UP001595859">
    <property type="component" value="Unassembled WGS sequence"/>
</dbReference>
<name>A0ABV9S214_9PSEU</name>
<sequence length="790" mass="88330">MSSVAAASDEVTEDALVEALLRCYYLADFLSECFVEDKYKPPPSIATLITLTSKGKTLASHGKGDGVSPFEAHLATFLTMWAGDELLVDPEKTQLDGVRDLISGEIKRGKIKYPWIYGRTLYDAIAESTFHGDPHPSYEETFQLLEKLHSGVFQLGPYVCGPYGLIESDHWRLISPNLVVPGFHCDEVDCHRVHGVHLTPGENGVTKARSVIRRRIAKLHTQDVKYTDAVVRFQAKKNPPFSWADSRSLPFFLFDCFDDSDIRALLVRLMNGPGSKLRNRCSELELTVQSAEKFAASLSNAEVLQILLLVSDNDIHRTLNEMIWAGQVQVPEGEIRTTKILNAGTGPFGVRMEASHLGVRYTPGAALAQIRMRGIIDHCYPINNSERQERLKWLLREIDGESPAGKLEHALTNEDPLSTTKRLLAPDEQAYRITLRELSIPDDAHLNSSDDEIARLISWHIGFTLAEGSTELSKLLHDLATLKRIIRGLPEGSLGPAALSQIRQLSSDLFVNLEEVLKHAVTFICYTLLHDHFENGYRLEYSRNRASEFFTIWLKKQSMKASGVNIDKFALGDLMECFGTLGKHLVKIGDKPEVFLRSKDSLPRSFRLVDDNPFNFPFRHTHPFLDLDQRSREHLVRLVAAVASSFSSDKVLEVRNGLMHHTPNVPDSTIIGDALNSVEARITELASNGLYPLVYRIASSESDSYGRRRVLLTSADGPEVTLVRPNGLDRTGFPRLASAQSVIVGSRLGNTGEPLRFTWKVDSTYQNRWNDFPKRPPVKNAGLQSADALE</sequence>
<gene>
    <name evidence="2" type="ORF">ACFPCV_09080</name>
</gene>
<organism evidence="2 3">
    <name type="scientific">Actinophytocola glycyrrhizae</name>
    <dbReference type="NCBI Taxonomy" id="2044873"/>
    <lineage>
        <taxon>Bacteria</taxon>
        <taxon>Bacillati</taxon>
        <taxon>Actinomycetota</taxon>
        <taxon>Actinomycetes</taxon>
        <taxon>Pseudonocardiales</taxon>
        <taxon>Pseudonocardiaceae</taxon>
    </lineage>
</organism>
<evidence type="ECO:0000313" key="3">
    <source>
        <dbReference type="Proteomes" id="UP001595859"/>
    </source>
</evidence>
<evidence type="ECO:0000256" key="1">
    <source>
        <dbReference type="SAM" id="MobiDB-lite"/>
    </source>
</evidence>
<dbReference type="RefSeq" id="WP_378055595.1">
    <property type="nucleotide sequence ID" value="NZ_JBHSIS010000003.1"/>
</dbReference>
<keyword evidence="3" id="KW-1185">Reference proteome</keyword>
<evidence type="ECO:0000313" key="2">
    <source>
        <dbReference type="EMBL" id="MFC4853659.1"/>
    </source>
</evidence>
<accession>A0ABV9S214</accession>
<dbReference type="EMBL" id="JBHSIS010000003">
    <property type="protein sequence ID" value="MFC4853659.1"/>
    <property type="molecule type" value="Genomic_DNA"/>
</dbReference>
<protein>
    <submittedName>
        <fullName evidence="2">Uncharacterized protein</fullName>
    </submittedName>
</protein>